<dbReference type="InterPro" id="IPR000524">
    <property type="entry name" value="Tscrpt_reg_HTH_GntR"/>
</dbReference>
<dbReference type="InterPro" id="IPR011711">
    <property type="entry name" value="GntR_C"/>
</dbReference>
<reference evidence="6" key="1">
    <citation type="submission" date="2015-08" db="EMBL/GenBank/DDBJ databases">
        <title>Complete Genome Sequence of Azospirillum thiophilum BV-S.</title>
        <authorList>
            <person name="Fomenkov A."/>
            <person name="Vincze T."/>
            <person name="Grabovich M."/>
            <person name="Dubinina G."/>
            <person name="Orlova M."/>
            <person name="Belousova E."/>
            <person name="Roberts R.J."/>
        </authorList>
    </citation>
    <scope>NUCLEOTIDE SEQUENCE [LARGE SCALE GENOMIC DNA]</scope>
    <source>
        <strain evidence="6">BV-S</strain>
    </source>
</reference>
<feature type="domain" description="HTH gntR-type" evidence="4">
    <location>
        <begin position="1"/>
        <end position="64"/>
    </location>
</feature>
<dbReference type="Proteomes" id="UP000069935">
    <property type="component" value="Chromosome 5"/>
</dbReference>
<keyword evidence="3" id="KW-0804">Transcription</keyword>
<dbReference type="KEGG" id="ati:AL072_26400"/>
<dbReference type="Gene3D" id="1.10.10.10">
    <property type="entry name" value="Winged helix-like DNA-binding domain superfamily/Winged helix DNA-binding domain"/>
    <property type="match status" value="1"/>
</dbReference>
<sequence length="213" mass="23412">MQAADALRESIVTGSIPPGARITEIQLSDQLKLSRATIRTALHQLAAEGLIVLVPYTGWTVTSLSAHDAWELYTLRSSVERLAAELAATAENRKPILSAAYEALVAACRGNDADAIAEADFGLHKAIIDLTRHKRLARQYALIEQQIRMYIHSSDALIPEPDQILDQHRPIVEAILQGRVEEAGRLSELHNIQEGGKLTDFLRQGPVPQESVQ</sequence>
<dbReference type="SMART" id="SM00895">
    <property type="entry name" value="FCD"/>
    <property type="match status" value="1"/>
</dbReference>
<reference evidence="5 6" key="2">
    <citation type="journal article" date="2016" name="Genome Announc.">
        <title>Complete Genome Sequence of a Strain of Azospirillum thiophilum Isolated from a Sulfide Spring.</title>
        <authorList>
            <person name="Fomenkov A."/>
            <person name="Vincze T."/>
            <person name="Grabovich M."/>
            <person name="Anton B.P."/>
            <person name="Dubinina G."/>
            <person name="Orlova M."/>
            <person name="Belousova E."/>
            <person name="Roberts R.J."/>
        </authorList>
    </citation>
    <scope>NUCLEOTIDE SEQUENCE [LARGE SCALE GENOMIC DNA]</scope>
    <source>
        <strain evidence="5 6">BV-S</strain>
    </source>
</reference>
<dbReference type="PANTHER" id="PTHR43537">
    <property type="entry name" value="TRANSCRIPTIONAL REGULATOR, GNTR FAMILY"/>
    <property type="match status" value="1"/>
</dbReference>
<protein>
    <submittedName>
        <fullName evidence="5">Transcriptional regulator</fullName>
    </submittedName>
</protein>
<dbReference type="InterPro" id="IPR036388">
    <property type="entry name" value="WH-like_DNA-bd_sf"/>
</dbReference>
<evidence type="ECO:0000256" key="3">
    <source>
        <dbReference type="ARBA" id="ARBA00023163"/>
    </source>
</evidence>
<evidence type="ECO:0000256" key="2">
    <source>
        <dbReference type="ARBA" id="ARBA00023125"/>
    </source>
</evidence>
<dbReference type="PANTHER" id="PTHR43537:SF24">
    <property type="entry name" value="GLUCONATE OPERON TRANSCRIPTIONAL REPRESSOR"/>
    <property type="match status" value="1"/>
</dbReference>
<dbReference type="CDD" id="cd07377">
    <property type="entry name" value="WHTH_GntR"/>
    <property type="match status" value="1"/>
</dbReference>
<gene>
    <name evidence="5" type="ORF">AL072_26400</name>
</gene>
<dbReference type="GO" id="GO:0003700">
    <property type="term" value="F:DNA-binding transcription factor activity"/>
    <property type="evidence" value="ECO:0007669"/>
    <property type="project" value="InterPro"/>
</dbReference>
<organism evidence="5 6">
    <name type="scientific">Azospirillum thiophilum</name>
    <dbReference type="NCBI Taxonomy" id="528244"/>
    <lineage>
        <taxon>Bacteria</taxon>
        <taxon>Pseudomonadati</taxon>
        <taxon>Pseudomonadota</taxon>
        <taxon>Alphaproteobacteria</taxon>
        <taxon>Rhodospirillales</taxon>
        <taxon>Azospirillaceae</taxon>
        <taxon>Azospirillum</taxon>
    </lineage>
</organism>
<dbReference type="SMART" id="SM00345">
    <property type="entry name" value="HTH_GNTR"/>
    <property type="match status" value="1"/>
</dbReference>
<evidence type="ECO:0000256" key="1">
    <source>
        <dbReference type="ARBA" id="ARBA00023015"/>
    </source>
</evidence>
<dbReference type="EMBL" id="CP012405">
    <property type="protein sequence ID" value="ALG74846.1"/>
    <property type="molecule type" value="Genomic_DNA"/>
</dbReference>
<accession>A0AAC9EYI6</accession>
<dbReference type="SUPFAM" id="SSF48008">
    <property type="entry name" value="GntR ligand-binding domain-like"/>
    <property type="match status" value="1"/>
</dbReference>
<evidence type="ECO:0000313" key="5">
    <source>
        <dbReference type="EMBL" id="ALG74846.1"/>
    </source>
</evidence>
<dbReference type="Pfam" id="PF07729">
    <property type="entry name" value="FCD"/>
    <property type="match status" value="1"/>
</dbReference>
<dbReference type="PRINTS" id="PR00035">
    <property type="entry name" value="HTHGNTR"/>
</dbReference>
<name>A0AAC9EYI6_9PROT</name>
<keyword evidence="1" id="KW-0805">Transcription regulation</keyword>
<dbReference type="InterPro" id="IPR008920">
    <property type="entry name" value="TF_FadR/GntR_C"/>
</dbReference>
<dbReference type="GO" id="GO:0003677">
    <property type="term" value="F:DNA binding"/>
    <property type="evidence" value="ECO:0007669"/>
    <property type="project" value="UniProtKB-KW"/>
</dbReference>
<dbReference type="AlphaFoldDB" id="A0AAC9EYI6"/>
<evidence type="ECO:0000313" key="6">
    <source>
        <dbReference type="Proteomes" id="UP000069935"/>
    </source>
</evidence>
<dbReference type="Gene3D" id="1.20.120.530">
    <property type="entry name" value="GntR ligand-binding domain-like"/>
    <property type="match status" value="1"/>
</dbReference>
<proteinExistence type="predicted"/>
<keyword evidence="2" id="KW-0238">DNA-binding</keyword>
<evidence type="ECO:0000259" key="4">
    <source>
        <dbReference type="PROSITE" id="PS50949"/>
    </source>
</evidence>
<dbReference type="SUPFAM" id="SSF46785">
    <property type="entry name" value="Winged helix' DNA-binding domain"/>
    <property type="match status" value="1"/>
</dbReference>
<dbReference type="InterPro" id="IPR036390">
    <property type="entry name" value="WH_DNA-bd_sf"/>
</dbReference>
<dbReference type="PROSITE" id="PS50949">
    <property type="entry name" value="HTH_GNTR"/>
    <property type="match status" value="1"/>
</dbReference>
<keyword evidence="6" id="KW-1185">Reference proteome</keyword>
<dbReference type="Pfam" id="PF00392">
    <property type="entry name" value="GntR"/>
    <property type="match status" value="1"/>
</dbReference>